<evidence type="ECO:0000313" key="1">
    <source>
        <dbReference type="EMBL" id="EGO65595.1"/>
    </source>
</evidence>
<dbReference type="eggNOG" id="COG3193">
    <property type="taxonomic scope" value="Bacteria"/>
</dbReference>
<accession>F7NE83</accession>
<name>F7NE83_9FIRM</name>
<evidence type="ECO:0008006" key="3">
    <source>
        <dbReference type="Google" id="ProtNLM"/>
    </source>
</evidence>
<dbReference type="InterPro" id="IPR038084">
    <property type="entry name" value="PduO/GlcC-like_sf"/>
</dbReference>
<dbReference type="PANTHER" id="PTHR34309:SF10">
    <property type="entry name" value="SLR1406 PROTEIN"/>
    <property type="match status" value="1"/>
</dbReference>
<dbReference type="OrthoDB" id="1684899at2"/>
<sequence>MEISLQLAQTMVAAAVDQAKEKFKRPICVAVCDKQGFLLAFARMEGAPLRSIAISQGKAYTAARMGVDTSAFLERLHRENIQASYFCDDKLTGLPGGVVFKDSTGAVAGAVGVSGLTSEEDAAIGAVLAAMIPKQ</sequence>
<dbReference type="Pfam" id="PF03928">
    <property type="entry name" value="HbpS-like"/>
    <property type="match status" value="1"/>
</dbReference>
<dbReference type="Proteomes" id="UP000003240">
    <property type="component" value="Unassembled WGS sequence"/>
</dbReference>
<evidence type="ECO:0000313" key="2">
    <source>
        <dbReference type="Proteomes" id="UP000003240"/>
    </source>
</evidence>
<proteinExistence type="predicted"/>
<dbReference type="AlphaFoldDB" id="F7NE83"/>
<dbReference type="STRING" id="1009370.ALO_01729"/>
<organism evidence="1 2">
    <name type="scientific">Acetonema longum DSM 6540</name>
    <dbReference type="NCBI Taxonomy" id="1009370"/>
    <lineage>
        <taxon>Bacteria</taxon>
        <taxon>Bacillati</taxon>
        <taxon>Bacillota</taxon>
        <taxon>Negativicutes</taxon>
        <taxon>Acetonemataceae</taxon>
        <taxon>Acetonema</taxon>
    </lineage>
</organism>
<dbReference type="InterPro" id="IPR005624">
    <property type="entry name" value="PduO/GlcC-like"/>
</dbReference>
<dbReference type="Gene3D" id="3.30.450.150">
    <property type="entry name" value="Haem-degrading domain"/>
    <property type="match status" value="1"/>
</dbReference>
<comment type="caution">
    <text evidence="1">The sequence shown here is derived from an EMBL/GenBank/DDBJ whole genome shotgun (WGS) entry which is preliminary data.</text>
</comment>
<dbReference type="RefSeq" id="WP_004092152.1">
    <property type="nucleotide sequence ID" value="NZ_AFGF01000016.1"/>
</dbReference>
<dbReference type="SUPFAM" id="SSF143744">
    <property type="entry name" value="GlcG-like"/>
    <property type="match status" value="1"/>
</dbReference>
<dbReference type="InterPro" id="IPR052517">
    <property type="entry name" value="GlcG_carb_metab_protein"/>
</dbReference>
<keyword evidence="2" id="KW-1185">Reference proteome</keyword>
<reference evidence="1 2" key="1">
    <citation type="journal article" date="2011" name="EMBO J.">
        <title>Structural diversity of bacterial flagellar motors.</title>
        <authorList>
            <person name="Chen S."/>
            <person name="Beeby M."/>
            <person name="Murphy G.E."/>
            <person name="Leadbetter J.R."/>
            <person name="Hendrixson D.R."/>
            <person name="Briegel A."/>
            <person name="Li Z."/>
            <person name="Shi J."/>
            <person name="Tocheva E.I."/>
            <person name="Muller A."/>
            <person name="Dobro M.J."/>
            <person name="Jensen G.J."/>
        </authorList>
    </citation>
    <scope>NUCLEOTIDE SEQUENCE [LARGE SCALE GENOMIC DNA]</scope>
    <source>
        <strain evidence="1 2">DSM 6540</strain>
    </source>
</reference>
<protein>
    <recommendedName>
        <fullName evidence="3">GlcG protein</fullName>
    </recommendedName>
</protein>
<dbReference type="EMBL" id="AFGF01000016">
    <property type="protein sequence ID" value="EGO65595.1"/>
    <property type="molecule type" value="Genomic_DNA"/>
</dbReference>
<gene>
    <name evidence="1" type="ORF">ALO_01729</name>
</gene>
<dbReference type="PANTHER" id="PTHR34309">
    <property type="entry name" value="SLR1406 PROTEIN"/>
    <property type="match status" value="1"/>
</dbReference>